<reference evidence="6 7" key="1">
    <citation type="journal article" date="2016" name="Nat. Commun.">
        <title>Thousands of microbial genomes shed light on interconnected biogeochemical processes in an aquifer system.</title>
        <authorList>
            <person name="Anantharaman K."/>
            <person name="Brown C.T."/>
            <person name="Hug L.A."/>
            <person name="Sharon I."/>
            <person name="Castelle C.J."/>
            <person name="Probst A.J."/>
            <person name="Thomas B.C."/>
            <person name="Singh A."/>
            <person name="Wilkins M.J."/>
            <person name="Karaoz U."/>
            <person name="Brodie E.L."/>
            <person name="Williams K.H."/>
            <person name="Hubbard S.S."/>
            <person name="Banfield J.F."/>
        </authorList>
    </citation>
    <scope>NUCLEOTIDE SEQUENCE [LARGE SCALE GENOMIC DNA]</scope>
</reference>
<dbReference type="HAMAP" id="MF_00537">
    <property type="entry name" value="Ribosomal_uS14_1"/>
    <property type="match status" value="1"/>
</dbReference>
<dbReference type="InterPro" id="IPR001209">
    <property type="entry name" value="Ribosomal_uS14"/>
</dbReference>
<dbReference type="InterPro" id="IPR043140">
    <property type="entry name" value="Ribosomal_uS14_sf"/>
</dbReference>
<protein>
    <recommendedName>
        <fullName evidence="4 5">Small ribosomal subunit protein uS14</fullName>
    </recommendedName>
</protein>
<evidence type="ECO:0000256" key="1">
    <source>
        <dbReference type="ARBA" id="ARBA00009083"/>
    </source>
</evidence>
<dbReference type="GO" id="GO:0019843">
    <property type="term" value="F:rRNA binding"/>
    <property type="evidence" value="ECO:0007669"/>
    <property type="project" value="UniProtKB-UniRule"/>
</dbReference>
<gene>
    <name evidence="5" type="primary">rpsN</name>
    <name evidence="6" type="ORF">A2903_00305</name>
</gene>
<dbReference type="InterPro" id="IPR018271">
    <property type="entry name" value="Ribosomal_uS14_CS"/>
</dbReference>
<accession>A0A1F6WPP6</accession>
<dbReference type="GO" id="GO:0006412">
    <property type="term" value="P:translation"/>
    <property type="evidence" value="ECO:0007669"/>
    <property type="project" value="UniProtKB-UniRule"/>
</dbReference>
<comment type="caution">
    <text evidence="6">The sequence shown here is derived from an EMBL/GenBank/DDBJ whole genome shotgun (WGS) entry which is preliminary data.</text>
</comment>
<dbReference type="Proteomes" id="UP000178184">
    <property type="component" value="Unassembled WGS sequence"/>
</dbReference>
<dbReference type="PANTHER" id="PTHR19836">
    <property type="entry name" value="30S RIBOSOMAL PROTEIN S14"/>
    <property type="match status" value="1"/>
</dbReference>
<keyword evidence="5" id="KW-0699">rRNA-binding</keyword>
<comment type="similarity">
    <text evidence="1 5">Belongs to the universal ribosomal protein uS14 family.</text>
</comment>
<comment type="function">
    <text evidence="5">Binds 16S rRNA, required for the assembly of 30S particles and may also be responsible for determining the conformation of the 16S rRNA at the A site.</text>
</comment>
<evidence type="ECO:0000256" key="3">
    <source>
        <dbReference type="ARBA" id="ARBA00023274"/>
    </source>
</evidence>
<keyword evidence="3 5" id="KW-0687">Ribonucleoprotein</keyword>
<dbReference type="EMBL" id="MFUO01000019">
    <property type="protein sequence ID" value="OGI83840.1"/>
    <property type="molecule type" value="Genomic_DNA"/>
</dbReference>
<keyword evidence="2 5" id="KW-0689">Ribosomal protein</keyword>
<evidence type="ECO:0000313" key="7">
    <source>
        <dbReference type="Proteomes" id="UP000178184"/>
    </source>
</evidence>
<proteinExistence type="inferred from homology"/>
<keyword evidence="5" id="KW-0694">RNA-binding</keyword>
<comment type="subunit">
    <text evidence="5">Part of the 30S ribosomal subunit. Contacts proteins S3 and S10.</text>
</comment>
<sequence>MAKTSVVARNEKRAKLIAKYAKKRAELKAKGDYVGLSKLPRNSNPIRYKNRCALTGRAHGYMRDFGLSRISFRELANDGVLPGVRKSSW</sequence>
<dbReference type="AlphaFoldDB" id="A0A1F6WPP6"/>
<name>A0A1F6WPP6_9BACT</name>
<dbReference type="PROSITE" id="PS00527">
    <property type="entry name" value="RIBOSOMAL_S14"/>
    <property type="match status" value="1"/>
</dbReference>
<dbReference type="NCBIfam" id="NF006477">
    <property type="entry name" value="PRK08881.1"/>
    <property type="match status" value="1"/>
</dbReference>
<dbReference type="InterPro" id="IPR023036">
    <property type="entry name" value="Ribosomal_uS14_bac/plastid"/>
</dbReference>
<dbReference type="PANTHER" id="PTHR19836:SF19">
    <property type="entry name" value="SMALL RIBOSOMAL SUBUNIT PROTEIN US14M"/>
    <property type="match status" value="1"/>
</dbReference>
<dbReference type="Gene3D" id="4.10.830.10">
    <property type="entry name" value="30s Ribosomal Protein S14, Chain N"/>
    <property type="match status" value="1"/>
</dbReference>
<evidence type="ECO:0000256" key="2">
    <source>
        <dbReference type="ARBA" id="ARBA00022980"/>
    </source>
</evidence>
<dbReference type="GO" id="GO:0015935">
    <property type="term" value="C:small ribosomal subunit"/>
    <property type="evidence" value="ECO:0007669"/>
    <property type="project" value="TreeGrafter"/>
</dbReference>
<dbReference type="Pfam" id="PF00253">
    <property type="entry name" value="Ribosomal_S14"/>
    <property type="match status" value="1"/>
</dbReference>
<evidence type="ECO:0000256" key="4">
    <source>
        <dbReference type="ARBA" id="ARBA00035167"/>
    </source>
</evidence>
<dbReference type="SUPFAM" id="SSF57716">
    <property type="entry name" value="Glucocorticoid receptor-like (DNA-binding domain)"/>
    <property type="match status" value="1"/>
</dbReference>
<dbReference type="GO" id="GO:0003735">
    <property type="term" value="F:structural constituent of ribosome"/>
    <property type="evidence" value="ECO:0007669"/>
    <property type="project" value="InterPro"/>
</dbReference>
<dbReference type="STRING" id="1801764.A2903_00305"/>
<organism evidence="6 7">
    <name type="scientific">Candidatus Nomurabacteria bacterium RIFCSPLOWO2_01_FULL_33_17</name>
    <dbReference type="NCBI Taxonomy" id="1801764"/>
    <lineage>
        <taxon>Bacteria</taxon>
        <taxon>Candidatus Nomuraibacteriota</taxon>
    </lineage>
</organism>
<evidence type="ECO:0000313" key="6">
    <source>
        <dbReference type="EMBL" id="OGI83840.1"/>
    </source>
</evidence>
<dbReference type="GO" id="GO:0005737">
    <property type="term" value="C:cytoplasm"/>
    <property type="evidence" value="ECO:0007669"/>
    <property type="project" value="UniProtKB-ARBA"/>
</dbReference>
<evidence type="ECO:0000256" key="5">
    <source>
        <dbReference type="HAMAP-Rule" id="MF_00537"/>
    </source>
</evidence>